<proteinExistence type="predicted"/>
<evidence type="ECO:0000313" key="1">
    <source>
        <dbReference type="EMBL" id="KRY44658.1"/>
    </source>
</evidence>
<organism evidence="1 2">
    <name type="scientific">Trichinella britovi</name>
    <name type="common">Parasitic roundworm</name>
    <dbReference type="NCBI Taxonomy" id="45882"/>
    <lineage>
        <taxon>Eukaryota</taxon>
        <taxon>Metazoa</taxon>
        <taxon>Ecdysozoa</taxon>
        <taxon>Nematoda</taxon>
        <taxon>Enoplea</taxon>
        <taxon>Dorylaimia</taxon>
        <taxon>Trichinellida</taxon>
        <taxon>Trichinellidae</taxon>
        <taxon>Trichinella</taxon>
    </lineage>
</organism>
<evidence type="ECO:0000313" key="2">
    <source>
        <dbReference type="Proteomes" id="UP000054653"/>
    </source>
</evidence>
<keyword evidence="2" id="KW-1185">Reference proteome</keyword>
<dbReference type="AlphaFoldDB" id="A0A0V1C674"/>
<name>A0A0V1C674_TRIBR</name>
<accession>A0A0V1C674</accession>
<dbReference type="Proteomes" id="UP000054653">
    <property type="component" value="Unassembled WGS sequence"/>
</dbReference>
<gene>
    <name evidence="1" type="ORF">T03_2932</name>
</gene>
<comment type="caution">
    <text evidence="1">The sequence shown here is derived from an EMBL/GenBank/DDBJ whole genome shotgun (WGS) entry which is preliminary data.</text>
</comment>
<dbReference type="EMBL" id="JYDI01000515">
    <property type="protein sequence ID" value="KRY44658.1"/>
    <property type="molecule type" value="Genomic_DNA"/>
</dbReference>
<reference evidence="1 2" key="1">
    <citation type="submission" date="2015-01" db="EMBL/GenBank/DDBJ databases">
        <title>Evolution of Trichinella species and genotypes.</title>
        <authorList>
            <person name="Korhonen P.K."/>
            <person name="Edoardo P."/>
            <person name="Giuseppe L.R."/>
            <person name="Gasser R.B."/>
        </authorList>
    </citation>
    <scope>NUCLEOTIDE SEQUENCE [LARGE SCALE GENOMIC DNA]</scope>
    <source>
        <strain evidence="1">ISS120</strain>
    </source>
</reference>
<sequence length="76" mass="8898">MTHHKKLKNQISDNIVLLNFFTDEILMDTAFWLDGYNPEMDCKCCNKRDIAKQDKQKTYDKAGRKMLLGIKLDSTD</sequence>
<protein>
    <submittedName>
        <fullName evidence="1">Uncharacterized protein</fullName>
    </submittedName>
</protein>